<feature type="transmembrane region" description="Helical" evidence="2">
    <location>
        <begin position="65"/>
        <end position="85"/>
    </location>
</feature>
<protein>
    <submittedName>
        <fullName evidence="3">Uncharacterized protein</fullName>
    </submittedName>
</protein>
<keyword evidence="2" id="KW-0812">Transmembrane</keyword>
<accession>A0A9D6Z497</accession>
<dbReference type="Proteomes" id="UP000807825">
    <property type="component" value="Unassembled WGS sequence"/>
</dbReference>
<comment type="caution">
    <text evidence="3">The sequence shown here is derived from an EMBL/GenBank/DDBJ whole genome shotgun (WGS) entry which is preliminary data.</text>
</comment>
<sequence length="95" mass="10859">MTEQNRPPGQDQVPLEQQPEEEPEEDVIDVTFLDRVLAFLGLIYPFSLAVDKMQELLQNTVGSSVNNMLVLVCLIVFLVLVNRVAKMIYALRKRK</sequence>
<reference evidence="3" key="1">
    <citation type="submission" date="2020-07" db="EMBL/GenBank/DDBJ databases">
        <title>Huge and variable diversity of episymbiotic CPR bacteria and DPANN archaea in groundwater ecosystems.</title>
        <authorList>
            <person name="He C.Y."/>
            <person name="Keren R."/>
            <person name="Whittaker M."/>
            <person name="Farag I.F."/>
            <person name="Doudna J."/>
            <person name="Cate J.H.D."/>
            <person name="Banfield J.F."/>
        </authorList>
    </citation>
    <scope>NUCLEOTIDE SEQUENCE</scope>
    <source>
        <strain evidence="3">NC_groundwater_1664_Pr3_B-0.1um_52_9</strain>
    </source>
</reference>
<evidence type="ECO:0000313" key="4">
    <source>
        <dbReference type="Proteomes" id="UP000807825"/>
    </source>
</evidence>
<keyword evidence="2" id="KW-0472">Membrane</keyword>
<evidence type="ECO:0000256" key="1">
    <source>
        <dbReference type="SAM" id="MobiDB-lite"/>
    </source>
</evidence>
<evidence type="ECO:0000313" key="3">
    <source>
        <dbReference type="EMBL" id="MBI5247996.1"/>
    </source>
</evidence>
<feature type="region of interest" description="Disordered" evidence="1">
    <location>
        <begin position="1"/>
        <end position="25"/>
    </location>
</feature>
<gene>
    <name evidence="3" type="ORF">HY912_00755</name>
</gene>
<name>A0A9D6Z497_9BACT</name>
<evidence type="ECO:0000256" key="2">
    <source>
        <dbReference type="SAM" id="Phobius"/>
    </source>
</evidence>
<dbReference type="EMBL" id="JACRDE010000024">
    <property type="protein sequence ID" value="MBI5247996.1"/>
    <property type="molecule type" value="Genomic_DNA"/>
</dbReference>
<organism evidence="3 4">
    <name type="scientific">Desulfomonile tiedjei</name>
    <dbReference type="NCBI Taxonomy" id="2358"/>
    <lineage>
        <taxon>Bacteria</taxon>
        <taxon>Pseudomonadati</taxon>
        <taxon>Thermodesulfobacteriota</taxon>
        <taxon>Desulfomonilia</taxon>
        <taxon>Desulfomonilales</taxon>
        <taxon>Desulfomonilaceae</taxon>
        <taxon>Desulfomonile</taxon>
    </lineage>
</organism>
<dbReference type="AlphaFoldDB" id="A0A9D6Z497"/>
<keyword evidence="2" id="KW-1133">Transmembrane helix</keyword>
<proteinExistence type="predicted"/>